<evidence type="ECO:0000256" key="4">
    <source>
        <dbReference type="ARBA" id="ARBA00022840"/>
    </source>
</evidence>
<dbReference type="PANTHER" id="PTHR42788">
    <property type="entry name" value="TAURINE IMPORT ATP-BINDING PROTEIN-RELATED"/>
    <property type="match status" value="1"/>
</dbReference>
<dbReference type="InterPro" id="IPR050166">
    <property type="entry name" value="ABC_transporter_ATP-bind"/>
</dbReference>
<reference evidence="7 8" key="1">
    <citation type="submission" date="2019-01" db="EMBL/GenBank/DDBJ databases">
        <authorList>
            <person name="Chen W.-M."/>
        </authorList>
    </citation>
    <scope>NUCLEOTIDE SEQUENCE [LARGE SCALE GENOMIC DNA]</scope>
    <source>
        <strain evidence="7 8">CCP-6</strain>
    </source>
</reference>
<accession>A0A437M1P8</accession>
<dbReference type="PROSITE" id="PS00211">
    <property type="entry name" value="ABC_TRANSPORTER_1"/>
    <property type="match status" value="1"/>
</dbReference>
<dbReference type="SMART" id="SM00382">
    <property type="entry name" value="AAA"/>
    <property type="match status" value="1"/>
</dbReference>
<keyword evidence="3" id="KW-0547">Nucleotide-binding</keyword>
<feature type="domain" description="ABC transporter" evidence="6">
    <location>
        <begin position="46"/>
        <end position="273"/>
    </location>
</feature>
<dbReference type="AlphaFoldDB" id="A0A437M1P8"/>
<sequence length="291" mass="31314">MRDPRRAGGAVLHEPVRGGLQPLRSCGPGRPRPRADPSAAVSAVPLSLSGVGFAYPGREVLRDLSFTVADGEFVAVLGPSGGGKSTLLRLVAGLLPRSAGDILVKGEPVRRPRQDVGMVFQKATLLPWRTALDNVLLPAGFRRGASAAELERAQALLKAVGLPDAAGLYPSQLSGGMAQRVGLARMLLHDPDLLLLDEPFAALDAMSRERMALVLQELWLARPRAALFVTHSIPEAVFLADRILVLAGRPARVLLDWKVELPRPRRPETMADPLFNELALALRHEFDKVAA</sequence>
<evidence type="ECO:0000259" key="6">
    <source>
        <dbReference type="PROSITE" id="PS50893"/>
    </source>
</evidence>
<dbReference type="EMBL" id="SACL01000010">
    <property type="protein sequence ID" value="RVT91641.1"/>
    <property type="molecule type" value="Genomic_DNA"/>
</dbReference>
<comment type="caution">
    <text evidence="7">The sequence shown here is derived from an EMBL/GenBank/DDBJ whole genome shotgun (WGS) entry which is preliminary data.</text>
</comment>
<keyword evidence="2" id="KW-0813">Transport</keyword>
<proteinExistence type="inferred from homology"/>
<protein>
    <submittedName>
        <fullName evidence="7">ABC transporter ATP-binding protein</fullName>
    </submittedName>
</protein>
<dbReference type="GO" id="GO:0016887">
    <property type="term" value="F:ATP hydrolysis activity"/>
    <property type="evidence" value="ECO:0007669"/>
    <property type="project" value="InterPro"/>
</dbReference>
<dbReference type="GO" id="GO:0005524">
    <property type="term" value="F:ATP binding"/>
    <property type="evidence" value="ECO:0007669"/>
    <property type="project" value="UniProtKB-KW"/>
</dbReference>
<dbReference type="PANTHER" id="PTHR42788:SF13">
    <property type="entry name" value="ALIPHATIC SULFONATES IMPORT ATP-BINDING PROTEIN SSUB"/>
    <property type="match status" value="1"/>
</dbReference>
<dbReference type="Pfam" id="PF00005">
    <property type="entry name" value="ABC_tran"/>
    <property type="match status" value="1"/>
</dbReference>
<keyword evidence="4 7" id="KW-0067">ATP-binding</keyword>
<organism evidence="7 8">
    <name type="scientific">Rhodovarius crocodyli</name>
    <dbReference type="NCBI Taxonomy" id="1979269"/>
    <lineage>
        <taxon>Bacteria</taxon>
        <taxon>Pseudomonadati</taxon>
        <taxon>Pseudomonadota</taxon>
        <taxon>Alphaproteobacteria</taxon>
        <taxon>Acetobacterales</taxon>
        <taxon>Roseomonadaceae</taxon>
        <taxon>Rhodovarius</taxon>
    </lineage>
</organism>
<feature type="region of interest" description="Disordered" evidence="5">
    <location>
        <begin position="18"/>
        <end position="38"/>
    </location>
</feature>
<dbReference type="InterPro" id="IPR003439">
    <property type="entry name" value="ABC_transporter-like_ATP-bd"/>
</dbReference>
<evidence type="ECO:0000313" key="8">
    <source>
        <dbReference type="Proteomes" id="UP000282957"/>
    </source>
</evidence>
<comment type="similarity">
    <text evidence="1">Belongs to the ABC transporter superfamily.</text>
</comment>
<dbReference type="OrthoDB" id="7336028at2"/>
<dbReference type="PROSITE" id="PS50893">
    <property type="entry name" value="ABC_TRANSPORTER_2"/>
    <property type="match status" value="1"/>
</dbReference>
<gene>
    <name evidence="7" type="ORF">EOD42_22015</name>
</gene>
<evidence type="ECO:0000256" key="3">
    <source>
        <dbReference type="ARBA" id="ARBA00022741"/>
    </source>
</evidence>
<evidence type="ECO:0000313" key="7">
    <source>
        <dbReference type="EMBL" id="RVT91641.1"/>
    </source>
</evidence>
<dbReference type="InterPro" id="IPR017871">
    <property type="entry name" value="ABC_transporter-like_CS"/>
</dbReference>
<evidence type="ECO:0000256" key="2">
    <source>
        <dbReference type="ARBA" id="ARBA00022448"/>
    </source>
</evidence>
<keyword evidence="8" id="KW-1185">Reference proteome</keyword>
<name>A0A437M1P8_9PROT</name>
<evidence type="ECO:0000256" key="1">
    <source>
        <dbReference type="ARBA" id="ARBA00005417"/>
    </source>
</evidence>
<dbReference type="InterPro" id="IPR027417">
    <property type="entry name" value="P-loop_NTPase"/>
</dbReference>
<dbReference type="Gene3D" id="3.40.50.300">
    <property type="entry name" value="P-loop containing nucleotide triphosphate hydrolases"/>
    <property type="match status" value="1"/>
</dbReference>
<dbReference type="SUPFAM" id="SSF52540">
    <property type="entry name" value="P-loop containing nucleoside triphosphate hydrolases"/>
    <property type="match status" value="1"/>
</dbReference>
<evidence type="ECO:0000256" key="5">
    <source>
        <dbReference type="SAM" id="MobiDB-lite"/>
    </source>
</evidence>
<dbReference type="InterPro" id="IPR003593">
    <property type="entry name" value="AAA+_ATPase"/>
</dbReference>
<dbReference type="Proteomes" id="UP000282957">
    <property type="component" value="Unassembled WGS sequence"/>
</dbReference>